<dbReference type="RefSeq" id="WP_219527897.1">
    <property type="nucleotide sequence ID" value="NZ_JAHKRM010000003.1"/>
</dbReference>
<evidence type="ECO:0000313" key="2">
    <source>
        <dbReference type="Proteomes" id="UP001597097"/>
    </source>
</evidence>
<protein>
    <submittedName>
        <fullName evidence="1">Uncharacterized protein</fullName>
    </submittedName>
</protein>
<evidence type="ECO:0000313" key="1">
    <source>
        <dbReference type="EMBL" id="MFD1536953.1"/>
    </source>
</evidence>
<keyword evidence="2" id="KW-1185">Reference proteome</keyword>
<organism evidence="1 2">
    <name type="scientific">Nonomuraea guangzhouensis</name>
    <dbReference type="NCBI Taxonomy" id="1291555"/>
    <lineage>
        <taxon>Bacteria</taxon>
        <taxon>Bacillati</taxon>
        <taxon>Actinomycetota</taxon>
        <taxon>Actinomycetes</taxon>
        <taxon>Streptosporangiales</taxon>
        <taxon>Streptosporangiaceae</taxon>
        <taxon>Nonomuraea</taxon>
    </lineage>
</organism>
<accession>A0ABW4G443</accession>
<dbReference type="Proteomes" id="UP001597097">
    <property type="component" value="Unassembled WGS sequence"/>
</dbReference>
<sequence>MPDLDREAMRAAAQRIQKLSDDHWWALHPSCELLDADAWVGPTGVRFSQTVHGRERELRAMLARAVADASDKLAGTR</sequence>
<proteinExistence type="predicted"/>
<comment type="caution">
    <text evidence="1">The sequence shown here is derived from an EMBL/GenBank/DDBJ whole genome shotgun (WGS) entry which is preliminary data.</text>
</comment>
<reference evidence="2" key="1">
    <citation type="journal article" date="2019" name="Int. J. Syst. Evol. Microbiol.">
        <title>The Global Catalogue of Microorganisms (GCM) 10K type strain sequencing project: providing services to taxonomists for standard genome sequencing and annotation.</title>
        <authorList>
            <consortium name="The Broad Institute Genomics Platform"/>
            <consortium name="The Broad Institute Genome Sequencing Center for Infectious Disease"/>
            <person name="Wu L."/>
            <person name="Ma J."/>
        </authorList>
    </citation>
    <scope>NUCLEOTIDE SEQUENCE [LARGE SCALE GENOMIC DNA]</scope>
    <source>
        <strain evidence="2">CGMCC 1.15399</strain>
    </source>
</reference>
<name>A0ABW4G443_9ACTN</name>
<dbReference type="EMBL" id="JBHUCM010000007">
    <property type="protein sequence ID" value="MFD1536953.1"/>
    <property type="molecule type" value="Genomic_DNA"/>
</dbReference>
<gene>
    <name evidence="1" type="ORF">ACFSJ0_07905</name>
</gene>